<dbReference type="PANTHER" id="PTHR35789:SF1">
    <property type="entry name" value="SPORE GERMINATION PROTEIN B3"/>
    <property type="match status" value="1"/>
</dbReference>
<dbReference type="InterPro" id="IPR057336">
    <property type="entry name" value="GerAC_N"/>
</dbReference>
<evidence type="ECO:0000256" key="6">
    <source>
        <dbReference type="ARBA" id="ARBA00023139"/>
    </source>
</evidence>
<protein>
    <submittedName>
        <fullName evidence="10">Ger(X)C family spore germination protein</fullName>
    </submittedName>
</protein>
<dbReference type="GO" id="GO:0016020">
    <property type="term" value="C:membrane"/>
    <property type="evidence" value="ECO:0007669"/>
    <property type="project" value="UniProtKB-SubCell"/>
</dbReference>
<evidence type="ECO:0000256" key="3">
    <source>
        <dbReference type="ARBA" id="ARBA00022544"/>
    </source>
</evidence>
<dbReference type="Proteomes" id="UP000294292">
    <property type="component" value="Chromosome"/>
</dbReference>
<evidence type="ECO:0000256" key="1">
    <source>
        <dbReference type="ARBA" id="ARBA00004635"/>
    </source>
</evidence>
<dbReference type="Pfam" id="PF25198">
    <property type="entry name" value="Spore_GerAC_N"/>
    <property type="match status" value="1"/>
</dbReference>
<dbReference type="KEGG" id="panc:E2636_14645"/>
<feature type="domain" description="Spore germination protein N-terminal" evidence="9">
    <location>
        <begin position="26"/>
        <end position="189"/>
    </location>
</feature>
<dbReference type="PROSITE" id="PS51257">
    <property type="entry name" value="PROKAR_LIPOPROTEIN"/>
    <property type="match status" value="1"/>
</dbReference>
<feature type="domain" description="Spore germination GerAC-like C-terminal" evidence="8">
    <location>
        <begin position="199"/>
        <end position="363"/>
    </location>
</feature>
<evidence type="ECO:0000259" key="8">
    <source>
        <dbReference type="Pfam" id="PF05504"/>
    </source>
</evidence>
<evidence type="ECO:0000313" key="10">
    <source>
        <dbReference type="EMBL" id="QBP42315.1"/>
    </source>
</evidence>
<dbReference type="NCBIfam" id="TIGR02887">
    <property type="entry name" value="spore_ger_x_C"/>
    <property type="match status" value="1"/>
</dbReference>
<dbReference type="Pfam" id="PF05504">
    <property type="entry name" value="Spore_GerAC"/>
    <property type="match status" value="1"/>
</dbReference>
<evidence type="ECO:0000259" key="9">
    <source>
        <dbReference type="Pfam" id="PF25198"/>
    </source>
</evidence>
<keyword evidence="11" id="KW-1185">Reference proteome</keyword>
<keyword evidence="7" id="KW-0449">Lipoprotein</keyword>
<comment type="subcellular location">
    <subcellularLocation>
        <location evidence="1">Membrane</location>
        <topology evidence="1">Lipid-anchor</topology>
    </subcellularLocation>
</comment>
<proteinExistence type="inferred from homology"/>
<name>A0A4V1ANC7_9BACL</name>
<dbReference type="InterPro" id="IPR038501">
    <property type="entry name" value="Spore_GerAC_C_sf"/>
</dbReference>
<organism evidence="10 11">
    <name type="scientific">Paenisporosarcina antarctica</name>
    <dbReference type="NCBI Taxonomy" id="417367"/>
    <lineage>
        <taxon>Bacteria</taxon>
        <taxon>Bacillati</taxon>
        <taxon>Bacillota</taxon>
        <taxon>Bacilli</taxon>
        <taxon>Bacillales</taxon>
        <taxon>Caryophanaceae</taxon>
        <taxon>Paenisporosarcina</taxon>
    </lineage>
</organism>
<dbReference type="GO" id="GO:0009847">
    <property type="term" value="P:spore germination"/>
    <property type="evidence" value="ECO:0007669"/>
    <property type="project" value="InterPro"/>
</dbReference>
<dbReference type="EMBL" id="CP038015">
    <property type="protein sequence ID" value="QBP42315.1"/>
    <property type="molecule type" value="Genomic_DNA"/>
</dbReference>
<evidence type="ECO:0000256" key="5">
    <source>
        <dbReference type="ARBA" id="ARBA00023136"/>
    </source>
</evidence>
<gene>
    <name evidence="10" type="ORF">E2636_14645</name>
</gene>
<evidence type="ECO:0000256" key="7">
    <source>
        <dbReference type="ARBA" id="ARBA00023288"/>
    </source>
</evidence>
<evidence type="ECO:0000313" key="11">
    <source>
        <dbReference type="Proteomes" id="UP000294292"/>
    </source>
</evidence>
<evidence type="ECO:0000256" key="4">
    <source>
        <dbReference type="ARBA" id="ARBA00022729"/>
    </source>
</evidence>
<dbReference type="PANTHER" id="PTHR35789">
    <property type="entry name" value="SPORE GERMINATION PROTEIN B3"/>
    <property type="match status" value="1"/>
</dbReference>
<keyword evidence="6" id="KW-0564">Palmitate</keyword>
<dbReference type="OrthoDB" id="2592518at2"/>
<keyword evidence="4" id="KW-0732">Signal</keyword>
<keyword evidence="3" id="KW-0309">Germination</keyword>
<dbReference type="AlphaFoldDB" id="A0A4V1ANC7"/>
<sequence length="367" mass="41889">MKKSIICMFVSSLFLSGCTNITQPALEEIGLITVLAFDFVDNNKMKMTASIPQSDPEAEKNTQIYSVETDLIDTGLLEISSKSDLTVTLKQVRVVFFSEEFAESGKMREVVKHLYNDATVRTLTHLVVVKDSAEAVLTTEYPDKQNTSVYINNFFQHRQSTLYSPLVTIHGFIHDTYNPLIDGLVPYVELKEELINIVGVSAFKEKEMIHMFSEDEGINLQIMQKQDALSVLVLQQEIGDSKKEKIFLKFIKHKAKITSNQDFKSPKVKIAITVNGTLSEYEGEKDLSDKKELAEIEKGLNKKIEDDVRKLLEKFQELSIDPVGLFESFRMRYKKDFTRDLRDELLSKVEFEIEVKSDLETTGTIKK</sequence>
<keyword evidence="5" id="KW-0472">Membrane</keyword>
<evidence type="ECO:0000256" key="2">
    <source>
        <dbReference type="ARBA" id="ARBA00007886"/>
    </source>
</evidence>
<dbReference type="RefSeq" id="WP_134210867.1">
    <property type="nucleotide sequence ID" value="NZ_CP038015.1"/>
</dbReference>
<reference evidence="10 11" key="1">
    <citation type="submission" date="2019-03" db="EMBL/GenBank/DDBJ databases">
        <title>Complete genome sequence of Paenisporosarcina antarctica CGMCC 1.6503T.</title>
        <authorList>
            <person name="Rong J.-C."/>
            <person name="Chi N.-Y."/>
            <person name="Zhang Q.-F."/>
        </authorList>
    </citation>
    <scope>NUCLEOTIDE SEQUENCE [LARGE SCALE GENOMIC DNA]</scope>
    <source>
        <strain evidence="10 11">CGMCC 1.6503</strain>
    </source>
</reference>
<comment type="similarity">
    <text evidence="2">Belongs to the GerABKC lipoprotein family.</text>
</comment>
<dbReference type="InterPro" id="IPR046953">
    <property type="entry name" value="Spore_GerAC-like_C"/>
</dbReference>
<dbReference type="InterPro" id="IPR008844">
    <property type="entry name" value="Spore_GerAC-like"/>
</dbReference>
<dbReference type="Gene3D" id="3.30.300.210">
    <property type="entry name" value="Nutrient germinant receptor protein C, domain 3"/>
    <property type="match status" value="1"/>
</dbReference>
<accession>A0A4V1ANC7</accession>